<evidence type="ECO:0000313" key="5">
    <source>
        <dbReference type="Proteomes" id="UP000238479"/>
    </source>
</evidence>
<keyword evidence="4" id="KW-0645">Protease</keyword>
<proteinExistence type="inferred from homology"/>
<sequence>MGSKASSLCLHFLLLLLLSGTVLSVHWPVKSLPGYSGDLPFNLETGYISVDEIEFFYYFVESQGNPGADPVLLYLNGGPGCSGLNGFFYQIGPLKFNITDYTGGLPTLMYEPETWTKTASIIFLDAPVGAGFSYANDSAAWTTTDTQAASQYNDFLRSWIDEHPDFSTNPVYIGSDSYAGINLPILAQDIINSNEAGVEPTIYLKGMVLSCPHTNTDIETNAKVIFAHRMALISDSMYESAKNSCNGDYVDTTTAACTESLSAITQCIAEISVTSTLDPDCTFLSPKEKEEEEEKEEKAARRSLRQNPIRSSLSLPSSITNHKDFYCHNFPYLLSDVWGNDEGVQEALHVRPGTVKIFFRCNVSLSYTVDTDDAVAYHKNLTDTGLQLLVFSGDHDMVIPHNGIEYWITTLDLTLDTDWRPWFVGGQVAGYTRRYTNDGYRLTYATIKGAGHSPHEYKRKEVFDMFDRWIHYYPL</sequence>
<feature type="signal peptide" evidence="3">
    <location>
        <begin position="1"/>
        <end position="24"/>
    </location>
</feature>
<keyword evidence="4" id="KW-0378">Hydrolase</keyword>
<dbReference type="Pfam" id="PF00450">
    <property type="entry name" value="Peptidase_S10"/>
    <property type="match status" value="1"/>
</dbReference>
<evidence type="ECO:0000256" key="2">
    <source>
        <dbReference type="SAM" id="MobiDB-lite"/>
    </source>
</evidence>
<dbReference type="PRINTS" id="PR00724">
    <property type="entry name" value="CRBOXYPTASEC"/>
</dbReference>
<dbReference type="GO" id="GO:0004185">
    <property type="term" value="F:serine-type carboxypeptidase activity"/>
    <property type="evidence" value="ECO:0007669"/>
    <property type="project" value="InterPro"/>
</dbReference>
<dbReference type="Gramene" id="PRQ22315">
    <property type="protein sequence ID" value="PRQ22315"/>
    <property type="gene ID" value="RchiOBHm_Chr6g0248941"/>
</dbReference>
<accession>A0A2P6PK60</accession>
<dbReference type="GO" id="GO:0019748">
    <property type="term" value="P:secondary metabolic process"/>
    <property type="evidence" value="ECO:0007669"/>
    <property type="project" value="TreeGrafter"/>
</dbReference>
<evidence type="ECO:0000256" key="1">
    <source>
        <dbReference type="ARBA" id="ARBA00009431"/>
    </source>
</evidence>
<gene>
    <name evidence="4" type="ORF">RchiOBHm_Chr6g0248941</name>
</gene>
<dbReference type="PANTHER" id="PTHR11802">
    <property type="entry name" value="SERINE PROTEASE FAMILY S10 SERINE CARBOXYPEPTIDASE"/>
    <property type="match status" value="1"/>
</dbReference>
<dbReference type="GO" id="GO:0016747">
    <property type="term" value="F:acyltransferase activity, transferring groups other than amino-acyl groups"/>
    <property type="evidence" value="ECO:0007669"/>
    <property type="project" value="TreeGrafter"/>
</dbReference>
<dbReference type="FunFam" id="3.40.50.12670:FF:000002">
    <property type="entry name" value="Carboxypeptidase"/>
    <property type="match status" value="1"/>
</dbReference>
<dbReference type="InterPro" id="IPR001563">
    <property type="entry name" value="Peptidase_S10"/>
</dbReference>
<organism evidence="4 5">
    <name type="scientific">Rosa chinensis</name>
    <name type="common">China rose</name>
    <dbReference type="NCBI Taxonomy" id="74649"/>
    <lineage>
        <taxon>Eukaryota</taxon>
        <taxon>Viridiplantae</taxon>
        <taxon>Streptophyta</taxon>
        <taxon>Embryophyta</taxon>
        <taxon>Tracheophyta</taxon>
        <taxon>Spermatophyta</taxon>
        <taxon>Magnoliopsida</taxon>
        <taxon>eudicotyledons</taxon>
        <taxon>Gunneridae</taxon>
        <taxon>Pentapetalae</taxon>
        <taxon>rosids</taxon>
        <taxon>fabids</taxon>
        <taxon>Rosales</taxon>
        <taxon>Rosaceae</taxon>
        <taxon>Rosoideae</taxon>
        <taxon>Rosoideae incertae sedis</taxon>
        <taxon>Rosa</taxon>
    </lineage>
</organism>
<dbReference type="PANTHER" id="PTHR11802:SF335">
    <property type="entry name" value="SERINE CARBOXYPEPTIDASE-LIKE 18"/>
    <property type="match status" value="1"/>
</dbReference>
<feature type="region of interest" description="Disordered" evidence="2">
    <location>
        <begin position="284"/>
        <end position="305"/>
    </location>
</feature>
<reference evidence="4 5" key="1">
    <citation type="journal article" date="2018" name="Nat. Genet.">
        <title>The Rosa genome provides new insights in the design of modern roses.</title>
        <authorList>
            <person name="Bendahmane M."/>
        </authorList>
    </citation>
    <scope>NUCLEOTIDE SEQUENCE [LARGE SCALE GENOMIC DNA]</scope>
    <source>
        <strain evidence="5">cv. Old Blush</strain>
    </source>
</reference>
<dbReference type="EMBL" id="PDCK01000044">
    <property type="protein sequence ID" value="PRQ22315.1"/>
    <property type="molecule type" value="Genomic_DNA"/>
</dbReference>
<dbReference type="Gene3D" id="3.40.50.1820">
    <property type="entry name" value="alpha/beta hydrolase"/>
    <property type="match status" value="1"/>
</dbReference>
<keyword evidence="5" id="KW-1185">Reference proteome</keyword>
<dbReference type="Proteomes" id="UP000238479">
    <property type="component" value="Chromosome 6"/>
</dbReference>
<dbReference type="InterPro" id="IPR029058">
    <property type="entry name" value="AB_hydrolase_fold"/>
</dbReference>
<comment type="similarity">
    <text evidence="1">Belongs to the peptidase S10 family.</text>
</comment>
<comment type="caution">
    <text evidence="4">The sequence shown here is derived from an EMBL/GenBank/DDBJ whole genome shotgun (WGS) entry which is preliminary data.</text>
</comment>
<dbReference type="GO" id="GO:0006508">
    <property type="term" value="P:proteolysis"/>
    <property type="evidence" value="ECO:0007669"/>
    <property type="project" value="InterPro"/>
</dbReference>
<dbReference type="AlphaFoldDB" id="A0A2P6PK60"/>
<dbReference type="FunFam" id="3.40.50.1820:FF:000072">
    <property type="entry name" value="Serine carboxypeptidase-like 19"/>
    <property type="match status" value="1"/>
</dbReference>
<dbReference type="SUPFAM" id="SSF53474">
    <property type="entry name" value="alpha/beta-Hydrolases"/>
    <property type="match status" value="1"/>
</dbReference>
<dbReference type="OrthoDB" id="1176550at2759"/>
<protein>
    <submittedName>
        <fullName evidence="4">Putative peptidase S10, serine carboxypeptidase, alpha/Beta hydrolase</fullName>
    </submittedName>
</protein>
<keyword evidence="3" id="KW-0732">Signal</keyword>
<keyword evidence="4" id="KW-0121">Carboxypeptidase</keyword>
<feature type="chain" id="PRO_5015182986" evidence="3">
    <location>
        <begin position="25"/>
        <end position="475"/>
    </location>
</feature>
<evidence type="ECO:0000256" key="3">
    <source>
        <dbReference type="SAM" id="SignalP"/>
    </source>
</evidence>
<dbReference type="OMA" id="DRWIHYY"/>
<dbReference type="Gene3D" id="3.40.50.12670">
    <property type="match status" value="1"/>
</dbReference>
<evidence type="ECO:0000313" key="4">
    <source>
        <dbReference type="EMBL" id="PRQ22315.1"/>
    </source>
</evidence>
<name>A0A2P6PK60_ROSCH</name>